<dbReference type="PANTHER" id="PTHR12526">
    <property type="entry name" value="GLYCOSYLTRANSFERASE"/>
    <property type="match status" value="1"/>
</dbReference>
<dbReference type="Pfam" id="PF00534">
    <property type="entry name" value="Glycos_transf_1"/>
    <property type="match status" value="1"/>
</dbReference>
<dbReference type="Proteomes" id="UP000831460">
    <property type="component" value="Chromosome"/>
</dbReference>
<evidence type="ECO:0000313" key="4">
    <source>
        <dbReference type="Proteomes" id="UP000831460"/>
    </source>
</evidence>
<dbReference type="InterPro" id="IPR001296">
    <property type="entry name" value="Glyco_trans_1"/>
</dbReference>
<dbReference type="Pfam" id="PF13439">
    <property type="entry name" value="Glyco_transf_4"/>
    <property type="match status" value="1"/>
</dbReference>
<protein>
    <submittedName>
        <fullName evidence="3">Glycosyltransferase</fullName>
        <ecNumber evidence="3">2.4.-.-</ecNumber>
    </submittedName>
</protein>
<dbReference type="EMBL" id="CP094532">
    <property type="protein sequence ID" value="UOE41526.1"/>
    <property type="molecule type" value="Genomic_DNA"/>
</dbReference>
<dbReference type="InterPro" id="IPR028098">
    <property type="entry name" value="Glyco_trans_4-like_N"/>
</dbReference>
<evidence type="ECO:0000313" key="3">
    <source>
        <dbReference type="EMBL" id="UOE41526.1"/>
    </source>
</evidence>
<dbReference type="SUPFAM" id="SSF53756">
    <property type="entry name" value="UDP-Glycosyltransferase/glycogen phosphorylase"/>
    <property type="match status" value="1"/>
</dbReference>
<dbReference type="Gene3D" id="3.40.50.2000">
    <property type="entry name" value="Glycogen Phosphorylase B"/>
    <property type="match status" value="2"/>
</dbReference>
<organism evidence="3 4">
    <name type="scientific">Chryseobacterium suipulveris</name>
    <dbReference type="NCBI Taxonomy" id="2929800"/>
    <lineage>
        <taxon>Bacteria</taxon>
        <taxon>Pseudomonadati</taxon>
        <taxon>Bacteroidota</taxon>
        <taxon>Flavobacteriia</taxon>
        <taxon>Flavobacteriales</taxon>
        <taxon>Weeksellaceae</taxon>
        <taxon>Chryseobacterium group</taxon>
        <taxon>Chryseobacterium</taxon>
    </lineage>
</organism>
<reference evidence="3 4" key="1">
    <citation type="submission" date="2022-03" db="EMBL/GenBank/DDBJ databases">
        <title>Chryseobacterium sp. isolated from particulate matters in swine house.</title>
        <authorList>
            <person name="Won M."/>
            <person name="Kim S.-J."/>
            <person name="Kwon S.-W."/>
        </authorList>
    </citation>
    <scope>NUCLEOTIDE SEQUENCE [LARGE SCALE GENOMIC DNA]</scope>
    <source>
        <strain evidence="3 4">SC2-2</strain>
    </source>
</reference>
<keyword evidence="3" id="KW-0808">Transferase</keyword>
<gene>
    <name evidence="3" type="ORF">MTP09_02470</name>
</gene>
<keyword evidence="4" id="KW-1185">Reference proteome</keyword>
<dbReference type="RefSeq" id="WP_243550327.1">
    <property type="nucleotide sequence ID" value="NZ_CP094532.1"/>
</dbReference>
<dbReference type="EC" id="2.4.-.-" evidence="3"/>
<evidence type="ECO:0000259" key="2">
    <source>
        <dbReference type="Pfam" id="PF13439"/>
    </source>
</evidence>
<name>A0ABY4BQQ5_9FLAO</name>
<feature type="domain" description="Glycosyl transferase family 1" evidence="1">
    <location>
        <begin position="192"/>
        <end position="340"/>
    </location>
</feature>
<proteinExistence type="predicted"/>
<sequence length="369" mass="41138">MEKSVYFKELDCMKIIRLSTFLDFGGIESKMVNLSTYTDDENEWVFVAIGKGGVAEKKILSNGKKVITLGLNHRIPSVRTLRELYKFLKSEKPDVVHSSGAEANFFGFIAGKMAGIKNIVVEEIGIPTHSNKARKIFQYIFKYADWVVGESKIVTQNLIQNYGVYPSKAKVIHNFGIFQPLPSYEKESGSSGVFKLVMISRLEPVKNIDGVLNVLAKLVKGTKDIHLTIAGTGTSESNLKAKVKSLHLEDYVDFVGFIHDPYPYLLNSDLYVLNSFSEGFSNSLVEAMYSKTPSLSTEVGAASEMIKDGKNGFLVSVNDENALYDKIINIMNLTKTERLEIGKKGNATVVQNFSLEKHIQNLMTIYAEK</sequence>
<keyword evidence="3" id="KW-0328">Glycosyltransferase</keyword>
<dbReference type="GO" id="GO:0016757">
    <property type="term" value="F:glycosyltransferase activity"/>
    <property type="evidence" value="ECO:0007669"/>
    <property type="project" value="UniProtKB-KW"/>
</dbReference>
<evidence type="ECO:0000259" key="1">
    <source>
        <dbReference type="Pfam" id="PF00534"/>
    </source>
</evidence>
<accession>A0ABY4BQQ5</accession>
<feature type="domain" description="Glycosyltransferase subfamily 4-like N-terminal" evidence="2">
    <location>
        <begin position="25"/>
        <end position="174"/>
    </location>
</feature>
<dbReference type="PANTHER" id="PTHR12526:SF630">
    <property type="entry name" value="GLYCOSYLTRANSFERASE"/>
    <property type="match status" value="1"/>
</dbReference>